<evidence type="ECO:0000256" key="1">
    <source>
        <dbReference type="ARBA" id="ARBA00004604"/>
    </source>
</evidence>
<evidence type="ECO:0000256" key="2">
    <source>
        <dbReference type="ARBA" id="ARBA00022574"/>
    </source>
</evidence>
<dbReference type="SUPFAM" id="SSF50998">
    <property type="entry name" value="Quinoprotein alcohol dehydrogenase-like"/>
    <property type="match status" value="1"/>
</dbReference>
<dbReference type="InterPro" id="IPR011047">
    <property type="entry name" value="Quinoprotein_ADH-like_sf"/>
</dbReference>
<dbReference type="PANTHER" id="PTHR19848">
    <property type="entry name" value="WD40 REPEAT PROTEIN"/>
    <property type="match status" value="1"/>
</dbReference>
<feature type="repeat" description="WD" evidence="6">
    <location>
        <begin position="114"/>
        <end position="155"/>
    </location>
</feature>
<evidence type="ECO:0000256" key="4">
    <source>
        <dbReference type="ARBA" id="ARBA00023242"/>
    </source>
</evidence>
<name>A0AAV6V4A8_9ARAC</name>
<dbReference type="SMART" id="SM00320">
    <property type="entry name" value="WD40"/>
    <property type="match status" value="8"/>
</dbReference>
<dbReference type="AlphaFoldDB" id="A0AAV6V4A8"/>
<evidence type="ECO:0000313" key="8">
    <source>
        <dbReference type="EMBL" id="KAG8191136.1"/>
    </source>
</evidence>
<dbReference type="PROSITE" id="PS50082">
    <property type="entry name" value="WD_REPEATS_2"/>
    <property type="match status" value="6"/>
</dbReference>
<evidence type="ECO:0000259" key="7">
    <source>
        <dbReference type="Pfam" id="PF08154"/>
    </source>
</evidence>
<dbReference type="InterPro" id="IPR001632">
    <property type="entry name" value="WD40_G-protein_beta-like"/>
</dbReference>
<dbReference type="InterPro" id="IPR001680">
    <property type="entry name" value="WD40_rpt"/>
</dbReference>
<evidence type="ECO:0000256" key="6">
    <source>
        <dbReference type="PROSITE-ProRule" id="PRU00221"/>
    </source>
</evidence>
<feature type="repeat" description="WD" evidence="6">
    <location>
        <begin position="374"/>
        <end position="415"/>
    </location>
</feature>
<dbReference type="PANTHER" id="PTHR19848:SF0">
    <property type="entry name" value="NOTCHLESS PROTEIN HOMOLOG 1"/>
    <property type="match status" value="1"/>
</dbReference>
<dbReference type="EMBL" id="JAFNEN010000165">
    <property type="protein sequence ID" value="KAG8191136.1"/>
    <property type="molecule type" value="Genomic_DNA"/>
</dbReference>
<feature type="domain" description="NLE" evidence="7">
    <location>
        <begin position="20"/>
        <end position="80"/>
    </location>
</feature>
<dbReference type="Gene3D" id="2.130.10.10">
    <property type="entry name" value="YVTN repeat-like/Quinoprotein amine dehydrogenase"/>
    <property type="match status" value="1"/>
</dbReference>
<dbReference type="Proteomes" id="UP000827092">
    <property type="component" value="Unassembled WGS sequence"/>
</dbReference>
<evidence type="ECO:0000313" key="9">
    <source>
        <dbReference type="Proteomes" id="UP000827092"/>
    </source>
</evidence>
<keyword evidence="3" id="KW-0677">Repeat</keyword>
<keyword evidence="9" id="KW-1185">Reference proteome</keyword>
<sequence>MPISEGAEEAMEQGEEVGCVLARFKNEAGEVVGAPLDISLDINPQKLTLLCNSLLNKEEPVPFLFFVNDVQIRESLRKSLGTDKVPETEQVLEITYAEQATFRVRPVTRCTSSIPGHAEAVISAQFSPDGRYLASGSGDTTVRLWDVTTETPQFTCKAHKHWVLCIAWSPNGMKLASGCRNSQICIWDPTTGKQLGKTLMGHKGWINFLSWEPLHMSPKGECRRLASASKDCSVRVWDVVMGTTLHVLSTHTGSVTCVKWGGAGLIYSASQDRTLKVFRAQDGAVCRTLSKHSHWVNSIALNTDYVLRTGPFDPRKAAHVYREVTETDEQLAKLALERYKSVVGTSGELLVSGSDDLTLFLWQPETSNAPMAHMTGHQNLINDVRYSPDGRVVASASFDKSIKLWCGRTGKFMATLRGHVQKVYQVCWSADSRLLVSASADSTLKLWDTHSSKIAVDLPGHADEIYAVDWSPDGQRVVSGGKDKVIKMWRQ</sequence>
<dbReference type="CDD" id="cd00200">
    <property type="entry name" value="WD40"/>
    <property type="match status" value="1"/>
</dbReference>
<dbReference type="Pfam" id="PF08154">
    <property type="entry name" value="NLE"/>
    <property type="match status" value="1"/>
</dbReference>
<gene>
    <name evidence="8" type="ORF">JTE90_016651</name>
</gene>
<comment type="subcellular location">
    <subcellularLocation>
        <location evidence="1">Nucleus</location>
        <location evidence="1">Nucleolus</location>
    </subcellularLocation>
</comment>
<feature type="repeat" description="WD" evidence="6">
    <location>
        <begin position="416"/>
        <end position="457"/>
    </location>
</feature>
<feature type="repeat" description="WD" evidence="6">
    <location>
        <begin position="199"/>
        <end position="247"/>
    </location>
</feature>
<dbReference type="PROSITE" id="PS00678">
    <property type="entry name" value="WD_REPEATS_1"/>
    <property type="match status" value="3"/>
</dbReference>
<protein>
    <recommendedName>
        <fullName evidence="7">NLE domain-containing protein</fullName>
    </recommendedName>
</protein>
<dbReference type="InterPro" id="IPR020472">
    <property type="entry name" value="WD40_PAC1"/>
</dbReference>
<dbReference type="FunFam" id="2.130.10.10:FF:000092">
    <property type="entry name" value="notchless protein homolog"/>
    <property type="match status" value="1"/>
</dbReference>
<dbReference type="GO" id="GO:0007219">
    <property type="term" value="P:Notch signaling pathway"/>
    <property type="evidence" value="ECO:0007669"/>
    <property type="project" value="TreeGrafter"/>
</dbReference>
<dbReference type="InterPro" id="IPR019775">
    <property type="entry name" value="WD40_repeat_CS"/>
</dbReference>
<feature type="repeat" description="WD" evidence="6">
    <location>
        <begin position="156"/>
        <end position="197"/>
    </location>
</feature>
<dbReference type="Pfam" id="PF00400">
    <property type="entry name" value="WD40"/>
    <property type="match status" value="7"/>
</dbReference>
<dbReference type="GO" id="GO:0005730">
    <property type="term" value="C:nucleolus"/>
    <property type="evidence" value="ECO:0007669"/>
    <property type="project" value="UniProtKB-SubCell"/>
</dbReference>
<accession>A0AAV6V4A8</accession>
<proteinExistence type="inferred from homology"/>
<feature type="repeat" description="WD" evidence="6">
    <location>
        <begin position="458"/>
        <end position="491"/>
    </location>
</feature>
<comment type="caution">
    <text evidence="8">The sequence shown here is derived from an EMBL/GenBank/DDBJ whole genome shotgun (WGS) entry which is preliminary data.</text>
</comment>
<dbReference type="GO" id="GO:0000027">
    <property type="term" value="P:ribosomal large subunit assembly"/>
    <property type="evidence" value="ECO:0007669"/>
    <property type="project" value="TreeGrafter"/>
</dbReference>
<dbReference type="InterPro" id="IPR015943">
    <property type="entry name" value="WD40/YVTN_repeat-like_dom_sf"/>
</dbReference>
<dbReference type="PROSITE" id="PS50294">
    <property type="entry name" value="WD_REPEATS_REGION"/>
    <property type="match status" value="5"/>
</dbReference>
<dbReference type="InterPro" id="IPR012972">
    <property type="entry name" value="NLE"/>
</dbReference>
<comment type="similarity">
    <text evidence="5">Belongs to the NLE1/RSA4 family.</text>
</comment>
<keyword evidence="4" id="KW-0539">Nucleus</keyword>
<organism evidence="8 9">
    <name type="scientific">Oedothorax gibbosus</name>
    <dbReference type="NCBI Taxonomy" id="931172"/>
    <lineage>
        <taxon>Eukaryota</taxon>
        <taxon>Metazoa</taxon>
        <taxon>Ecdysozoa</taxon>
        <taxon>Arthropoda</taxon>
        <taxon>Chelicerata</taxon>
        <taxon>Arachnida</taxon>
        <taxon>Araneae</taxon>
        <taxon>Araneomorphae</taxon>
        <taxon>Entelegynae</taxon>
        <taxon>Araneoidea</taxon>
        <taxon>Linyphiidae</taxon>
        <taxon>Erigoninae</taxon>
        <taxon>Oedothorax</taxon>
    </lineage>
</organism>
<dbReference type="PRINTS" id="PR00320">
    <property type="entry name" value="GPROTEINBRPT"/>
</dbReference>
<dbReference type="PRINTS" id="PR00319">
    <property type="entry name" value="GPROTEINB"/>
</dbReference>
<reference evidence="8 9" key="1">
    <citation type="journal article" date="2022" name="Nat. Ecol. Evol.">
        <title>A masculinizing supergene underlies an exaggerated male reproductive morph in a spider.</title>
        <authorList>
            <person name="Hendrickx F."/>
            <person name="De Corte Z."/>
            <person name="Sonet G."/>
            <person name="Van Belleghem S.M."/>
            <person name="Kostlbacher S."/>
            <person name="Vangestel C."/>
        </authorList>
    </citation>
    <scope>NUCLEOTIDE SEQUENCE [LARGE SCALE GENOMIC DNA]</scope>
    <source>
        <strain evidence="8">W744_W776</strain>
    </source>
</reference>
<evidence type="ECO:0000256" key="3">
    <source>
        <dbReference type="ARBA" id="ARBA00022737"/>
    </source>
</evidence>
<keyword evidence="2 6" id="KW-0853">WD repeat</keyword>
<evidence type="ECO:0000256" key="5">
    <source>
        <dbReference type="ARBA" id="ARBA00061016"/>
    </source>
</evidence>